<name>A0ABN6MTX9_9BACT</name>
<sequence length="370" mass="39815">MRNASRAAVALALLTVATPGRGVELAEGKLSVAGFGEWAFGETRGGGNRYVVGTRDGNYQNAELALAVIARPDDSVVVASQLFMGRDGEVDLDWAFVEWRPPVPFRVRLGKIKQPFGALMELKDVGTVRPFFTLPQSVYGPAHLGAEAYLGAGLTGDVKLGGDGYALDWDLYGGAMNLPVYEPFAVLATPPPWTFPQVESELARNVVGARLTLATPVDGLVFRVSGYTGTMKMEEATGESDVRLTVGGLTAEYVDDRFTLRAEAFGRKEGSFEDGYGAYVDAGAFVTKHVQVAVRAEVSRSHVDGIPSSSTLLRHDEAAVGANYWFTPDVVFKLSYHLVYGNRFATPDVSADGVLQKRTELVVAGTQFSF</sequence>
<dbReference type="Proteomes" id="UP001162891">
    <property type="component" value="Chromosome"/>
</dbReference>
<keyword evidence="2" id="KW-1185">Reference proteome</keyword>
<evidence type="ECO:0008006" key="3">
    <source>
        <dbReference type="Google" id="ProtNLM"/>
    </source>
</evidence>
<dbReference type="EMBL" id="AP025591">
    <property type="protein sequence ID" value="BDG03213.1"/>
    <property type="molecule type" value="Genomic_DNA"/>
</dbReference>
<evidence type="ECO:0000313" key="2">
    <source>
        <dbReference type="Proteomes" id="UP001162891"/>
    </source>
</evidence>
<accession>A0ABN6MTX9</accession>
<evidence type="ECO:0000313" key="1">
    <source>
        <dbReference type="EMBL" id="BDG03213.1"/>
    </source>
</evidence>
<dbReference type="InterPro" id="IPR023614">
    <property type="entry name" value="Porin_dom_sf"/>
</dbReference>
<proteinExistence type="predicted"/>
<gene>
    <name evidence="1" type="ORF">AMOR_22090</name>
</gene>
<protein>
    <recommendedName>
        <fullName evidence="3">Porin domain-containing protein</fullName>
    </recommendedName>
</protein>
<dbReference type="SUPFAM" id="SSF56935">
    <property type="entry name" value="Porins"/>
    <property type="match status" value="1"/>
</dbReference>
<dbReference type="RefSeq" id="WP_248361015.1">
    <property type="nucleotide sequence ID" value="NZ_AP025591.1"/>
</dbReference>
<dbReference type="Gene3D" id="2.40.160.10">
    <property type="entry name" value="Porin"/>
    <property type="match status" value="1"/>
</dbReference>
<reference evidence="2" key="1">
    <citation type="journal article" date="2022" name="Int. J. Syst. Evol. Microbiol.">
        <title>Anaeromyxobacter oryzae sp. nov., Anaeromyxobacter diazotrophicus sp. nov. and Anaeromyxobacter paludicola sp. nov., isolated from paddy soils.</title>
        <authorList>
            <person name="Itoh H."/>
            <person name="Xu Z."/>
            <person name="Mise K."/>
            <person name="Masuda Y."/>
            <person name="Ushijima N."/>
            <person name="Hayakawa C."/>
            <person name="Shiratori Y."/>
            <person name="Senoo K."/>
        </authorList>
    </citation>
    <scope>NUCLEOTIDE SEQUENCE [LARGE SCALE GENOMIC DNA]</scope>
    <source>
        <strain evidence="2">Red232</strain>
    </source>
</reference>
<organism evidence="1 2">
    <name type="scientific">Anaeromyxobacter oryzae</name>
    <dbReference type="NCBI Taxonomy" id="2918170"/>
    <lineage>
        <taxon>Bacteria</taxon>
        <taxon>Pseudomonadati</taxon>
        <taxon>Myxococcota</taxon>
        <taxon>Myxococcia</taxon>
        <taxon>Myxococcales</taxon>
        <taxon>Cystobacterineae</taxon>
        <taxon>Anaeromyxobacteraceae</taxon>
        <taxon>Anaeromyxobacter</taxon>
    </lineage>
</organism>